<dbReference type="EMBL" id="JBGCUC010000009">
    <property type="protein sequence ID" value="MFG6076990.1"/>
    <property type="molecule type" value="Genomic_DNA"/>
</dbReference>
<protein>
    <submittedName>
        <fullName evidence="1">Packaged DNA stabilization gp4 family protein</fullName>
    </submittedName>
</protein>
<accession>A0ABW7CP23</accession>
<evidence type="ECO:0000313" key="1">
    <source>
        <dbReference type="EMBL" id="MFG6076990.1"/>
    </source>
</evidence>
<keyword evidence="2" id="KW-1185">Reference proteome</keyword>
<sequence length="161" mass="17939">MKLTTKGEIVNAALRKAGLASSATLTDIDPQSVEDGLEDLELMLAEWLMDDERRGIDIGYAFSESGVAPLPEDVHNLPKFSLNAIIINLAIRMLGDYGQEPPAQLLAKAQYGKERIIKYLTRWRTPHLHYPSRMPTGSGNRHAPRYFRGVKRHASDPASDN</sequence>
<dbReference type="InterPro" id="IPR020362">
    <property type="entry name" value="Tail_accessory_Gp4"/>
</dbReference>
<reference evidence="1 2" key="1">
    <citation type="submission" date="2024-07" db="EMBL/GenBank/DDBJ databases">
        <title>Novel bacterial strain Erwinia sp. OPT-41 promoting growth of various crops.</title>
        <authorList>
            <person name="Egorshina A."/>
            <person name="Lukyantsev M.A."/>
            <person name="Golubev S.N."/>
            <person name="Muratova A.Y."/>
            <person name="Bulygina E.A."/>
        </authorList>
    </citation>
    <scope>NUCLEOTIDE SEQUENCE [LARGE SCALE GENOMIC DNA]</scope>
    <source>
        <strain evidence="1 2">OPT-41</strain>
    </source>
</reference>
<organism evidence="1 2">
    <name type="scientific">Erwinia plantamica</name>
    <dbReference type="NCBI Taxonomy" id="3237104"/>
    <lineage>
        <taxon>Bacteria</taxon>
        <taxon>Pseudomonadati</taxon>
        <taxon>Pseudomonadota</taxon>
        <taxon>Gammaproteobacteria</taxon>
        <taxon>Enterobacterales</taxon>
        <taxon>Erwiniaceae</taxon>
        <taxon>Erwinia</taxon>
    </lineage>
</organism>
<dbReference type="Proteomes" id="UP001605250">
    <property type="component" value="Unassembled WGS sequence"/>
</dbReference>
<dbReference type="Gene3D" id="1.10.3230.20">
    <property type="entry name" value="P22 tail accessory factor (Gp4)"/>
    <property type="match status" value="1"/>
</dbReference>
<gene>
    <name evidence="1" type="ORF">AB3U87_11540</name>
</gene>
<dbReference type="InterPro" id="IPR038258">
    <property type="entry name" value="Gp4_sf"/>
</dbReference>
<name>A0ABW7CP23_9GAMM</name>
<evidence type="ECO:0000313" key="2">
    <source>
        <dbReference type="Proteomes" id="UP001605250"/>
    </source>
</evidence>
<comment type="caution">
    <text evidence="1">The sequence shown here is derived from an EMBL/GenBank/DDBJ whole genome shotgun (WGS) entry which is preliminary data.</text>
</comment>
<dbReference type="RefSeq" id="WP_394149073.1">
    <property type="nucleotide sequence ID" value="NZ_JBGCUC010000009.1"/>
</dbReference>
<proteinExistence type="predicted"/>
<dbReference type="Pfam" id="PF11650">
    <property type="entry name" value="P22_Tail-4"/>
    <property type="match status" value="1"/>
</dbReference>